<dbReference type="GO" id="GO:0000160">
    <property type="term" value="P:phosphorelay signal transduction system"/>
    <property type="evidence" value="ECO:0007669"/>
    <property type="project" value="InterPro"/>
</dbReference>
<sequence>MMLRQRIGVVTPVNNRDAVEMMLDHTYNMLVIDEHFPDLGGIDFCRFIRLTSSPMAVAPIIFGIHEPDQKKVMAARDAGATKIAVMPFSFTTLMKSIEAAATDTRSIVQHTSYNGPDRRTRMAPVPGGVDRRRTEPTIIDRATQLSILRGENS</sequence>
<keyword evidence="1" id="KW-0597">Phosphoprotein</keyword>
<dbReference type="AlphaFoldDB" id="A0A1G6XYR2"/>
<dbReference type="PROSITE" id="PS50110">
    <property type="entry name" value="RESPONSE_REGULATORY"/>
    <property type="match status" value="1"/>
</dbReference>
<feature type="domain" description="Response regulatory" evidence="3">
    <location>
        <begin position="1"/>
        <end position="101"/>
    </location>
</feature>
<reference evidence="4 5" key="1">
    <citation type="submission" date="2016-10" db="EMBL/GenBank/DDBJ databases">
        <authorList>
            <person name="de Groot N.N."/>
        </authorList>
    </citation>
    <scope>NUCLEOTIDE SEQUENCE [LARGE SCALE GENOMIC DNA]</scope>
    <source>
        <strain evidence="4 5">CGMCC 1.9109</strain>
    </source>
</reference>
<dbReference type="SUPFAM" id="SSF52172">
    <property type="entry name" value="CheY-like"/>
    <property type="match status" value="1"/>
</dbReference>
<keyword evidence="5" id="KW-1185">Reference proteome</keyword>
<evidence type="ECO:0000313" key="4">
    <source>
        <dbReference type="EMBL" id="SDD82597.1"/>
    </source>
</evidence>
<proteinExistence type="predicted"/>
<evidence type="ECO:0000313" key="5">
    <source>
        <dbReference type="Proteomes" id="UP000183685"/>
    </source>
</evidence>
<accession>A0A1G6XYR2</accession>
<dbReference type="Proteomes" id="UP000183685">
    <property type="component" value="Unassembled WGS sequence"/>
</dbReference>
<evidence type="ECO:0000259" key="3">
    <source>
        <dbReference type="PROSITE" id="PS50110"/>
    </source>
</evidence>
<evidence type="ECO:0000256" key="1">
    <source>
        <dbReference type="PROSITE-ProRule" id="PRU00169"/>
    </source>
</evidence>
<name>A0A1G6XYR2_9PROT</name>
<dbReference type="InterPro" id="IPR001789">
    <property type="entry name" value="Sig_transdc_resp-reg_receiver"/>
</dbReference>
<dbReference type="InterPro" id="IPR011006">
    <property type="entry name" value="CheY-like_superfamily"/>
</dbReference>
<feature type="region of interest" description="Disordered" evidence="2">
    <location>
        <begin position="113"/>
        <end position="132"/>
    </location>
</feature>
<evidence type="ECO:0000256" key="2">
    <source>
        <dbReference type="SAM" id="MobiDB-lite"/>
    </source>
</evidence>
<protein>
    <submittedName>
        <fullName evidence="4">Response regulator receiver domain-containing protein</fullName>
    </submittedName>
</protein>
<dbReference type="EMBL" id="FNAK01000003">
    <property type="protein sequence ID" value="SDD82597.1"/>
    <property type="molecule type" value="Genomic_DNA"/>
</dbReference>
<organism evidence="4 5">
    <name type="scientific">Kordiimonas lacus</name>
    <dbReference type="NCBI Taxonomy" id="637679"/>
    <lineage>
        <taxon>Bacteria</taxon>
        <taxon>Pseudomonadati</taxon>
        <taxon>Pseudomonadota</taxon>
        <taxon>Alphaproteobacteria</taxon>
        <taxon>Kordiimonadales</taxon>
        <taxon>Kordiimonadaceae</taxon>
        <taxon>Kordiimonas</taxon>
    </lineage>
</organism>
<dbReference type="STRING" id="637679.GCA_001550055_01079"/>
<gene>
    <name evidence="4" type="ORF">SAMN04488071_1398</name>
</gene>
<dbReference type="Gene3D" id="3.40.50.2300">
    <property type="match status" value="1"/>
</dbReference>
<feature type="modified residue" description="4-aspartylphosphate" evidence="1">
    <location>
        <position position="33"/>
    </location>
</feature>